<dbReference type="Proteomes" id="UP000615446">
    <property type="component" value="Unassembled WGS sequence"/>
</dbReference>
<sequence length="262" mass="30117">MNVPNSPNDFVVMDEYGQNRHGYWTNDFHIQATSFAFADYKEAKEFTLRVRSSLSVEVGRFISLQYNVPIQLVPILGSTMNYSLKKFPGLECNAHPTPIADCDTQNEYVSSGSSNKHGTMNEGPYSVISGNDFTVQQQTTSLTRQDNLCGEDSLQNKGNSDDKQSDSTGEEQREATITMLPTKKHLPSINNHGTRVTESKILQKKKDGMLERQQHQRQHRGNARIEKDLGRRSSNRWNRWKACSNQNIRFKNYFRKKRDKYQ</sequence>
<dbReference type="EMBL" id="BLAL01000013">
    <property type="protein sequence ID" value="GES75157.1"/>
    <property type="molecule type" value="Genomic_DNA"/>
</dbReference>
<feature type="region of interest" description="Disordered" evidence="1">
    <location>
        <begin position="144"/>
        <end position="174"/>
    </location>
</feature>
<gene>
    <name evidence="2" type="ORF">RCL2_000261200</name>
</gene>
<name>A0A8H3QDM6_9GLOM</name>
<evidence type="ECO:0000313" key="2">
    <source>
        <dbReference type="EMBL" id="GES75157.1"/>
    </source>
</evidence>
<evidence type="ECO:0000313" key="3">
    <source>
        <dbReference type="Proteomes" id="UP000615446"/>
    </source>
</evidence>
<protein>
    <submittedName>
        <fullName evidence="2">Uncharacterized protein</fullName>
    </submittedName>
</protein>
<feature type="compositionally biased region" description="Basic and acidic residues" evidence="1">
    <location>
        <begin position="159"/>
        <end position="174"/>
    </location>
</feature>
<reference evidence="2" key="1">
    <citation type="submission" date="2019-10" db="EMBL/GenBank/DDBJ databases">
        <title>Conservation and host-specific expression of non-tandemly repeated heterogenous ribosome RNA gene in arbuscular mycorrhizal fungi.</title>
        <authorList>
            <person name="Maeda T."/>
            <person name="Kobayashi Y."/>
            <person name="Nakagawa T."/>
            <person name="Ezawa T."/>
            <person name="Yamaguchi K."/>
            <person name="Bino T."/>
            <person name="Nishimoto Y."/>
            <person name="Shigenobu S."/>
            <person name="Kawaguchi M."/>
        </authorList>
    </citation>
    <scope>NUCLEOTIDE SEQUENCE</scope>
    <source>
        <strain evidence="2">HR1</strain>
    </source>
</reference>
<evidence type="ECO:0000256" key="1">
    <source>
        <dbReference type="SAM" id="MobiDB-lite"/>
    </source>
</evidence>
<accession>A0A8H3QDM6</accession>
<dbReference type="OrthoDB" id="10286774at2759"/>
<feature type="compositionally biased region" description="Polar residues" evidence="1">
    <location>
        <begin position="105"/>
        <end position="118"/>
    </location>
</feature>
<comment type="caution">
    <text evidence="2">The sequence shown here is derived from an EMBL/GenBank/DDBJ whole genome shotgun (WGS) entry which is preliminary data.</text>
</comment>
<dbReference type="AlphaFoldDB" id="A0A8H3QDM6"/>
<proteinExistence type="predicted"/>
<feature type="region of interest" description="Disordered" evidence="1">
    <location>
        <begin position="105"/>
        <end position="129"/>
    </location>
</feature>
<organism evidence="2 3">
    <name type="scientific">Rhizophagus clarus</name>
    <dbReference type="NCBI Taxonomy" id="94130"/>
    <lineage>
        <taxon>Eukaryota</taxon>
        <taxon>Fungi</taxon>
        <taxon>Fungi incertae sedis</taxon>
        <taxon>Mucoromycota</taxon>
        <taxon>Glomeromycotina</taxon>
        <taxon>Glomeromycetes</taxon>
        <taxon>Glomerales</taxon>
        <taxon>Glomeraceae</taxon>
        <taxon>Rhizophagus</taxon>
    </lineage>
</organism>